<dbReference type="Gene3D" id="1.10.490.10">
    <property type="entry name" value="Globins"/>
    <property type="match status" value="1"/>
</dbReference>
<name>A0AB39KXZ4_9CAUL</name>
<dbReference type="InterPro" id="IPR012292">
    <property type="entry name" value="Globin/Proto"/>
</dbReference>
<dbReference type="GO" id="GO:0019825">
    <property type="term" value="F:oxygen binding"/>
    <property type="evidence" value="ECO:0007669"/>
    <property type="project" value="InterPro"/>
</dbReference>
<dbReference type="SUPFAM" id="SSF46458">
    <property type="entry name" value="Globin-like"/>
    <property type="match status" value="1"/>
</dbReference>
<organism evidence="1">
    <name type="scientific">Caulobacter sp. 73W</name>
    <dbReference type="NCBI Taxonomy" id="3161137"/>
    <lineage>
        <taxon>Bacteria</taxon>
        <taxon>Pseudomonadati</taxon>
        <taxon>Pseudomonadota</taxon>
        <taxon>Alphaproteobacteria</taxon>
        <taxon>Caulobacterales</taxon>
        <taxon>Caulobacteraceae</taxon>
        <taxon>Caulobacter</taxon>
    </lineage>
</organism>
<dbReference type="EMBL" id="CP158375">
    <property type="protein sequence ID" value="XDO98544.1"/>
    <property type="molecule type" value="Genomic_DNA"/>
</dbReference>
<dbReference type="InterPro" id="IPR009050">
    <property type="entry name" value="Globin-like_sf"/>
</dbReference>
<dbReference type="AlphaFoldDB" id="A0AB39KXZ4"/>
<reference evidence="1" key="1">
    <citation type="submission" date="2024-06" db="EMBL/GenBank/DDBJ databases">
        <title>Caulobacter inopinatus, sp. nov.</title>
        <authorList>
            <person name="Donachie S.P."/>
        </authorList>
    </citation>
    <scope>NUCLEOTIDE SEQUENCE</scope>
    <source>
        <strain evidence="1">73W</strain>
    </source>
</reference>
<accession>A0AB39KXZ4</accession>
<dbReference type="RefSeq" id="WP_369062419.1">
    <property type="nucleotide sequence ID" value="NZ_CP158375.1"/>
</dbReference>
<evidence type="ECO:0000313" key="1">
    <source>
        <dbReference type="EMBL" id="XDO98544.1"/>
    </source>
</evidence>
<gene>
    <name evidence="1" type="ORF">ABOZ73_09040</name>
</gene>
<dbReference type="CDD" id="cd08916">
    <property type="entry name" value="TrHb3_P"/>
    <property type="match status" value="1"/>
</dbReference>
<dbReference type="GO" id="GO:0020037">
    <property type="term" value="F:heme binding"/>
    <property type="evidence" value="ECO:0007669"/>
    <property type="project" value="InterPro"/>
</dbReference>
<proteinExistence type="predicted"/>
<sequence>MTQIKPPQDGRAYDEAMHEERRQTRQLLSPGAAVGVTESMITALVHAFYAKIRREPELGPIFETAIGDHWDEHLAKLCDFWSSILLTTGRYKGAPIPVHLALPKIEGAHFARWLELFSETAEELWSSEAAALVVARANMIAKSLQYAISASRGELINGLTSRS</sequence>
<protein>
    <submittedName>
        <fullName evidence="1">Group III truncated hemoglobin</fullName>
    </submittedName>
</protein>